<sequence>MDGMEWNGMAWMEKLLSSGEGGLMCHPRHTPLTYNHKEVMKKEEEEEEEQSCYCYSLALCVVTHTLNTICTHML</sequence>
<reference evidence="1" key="1">
    <citation type="journal article" date="2005" name="PLoS Biol.">
        <title>The genomes of Oryza sativa: a history of duplications.</title>
        <authorList>
            <person name="Yu J."/>
            <person name="Wang J."/>
            <person name="Lin W."/>
            <person name="Li S."/>
            <person name="Li H."/>
            <person name="Zhou J."/>
            <person name="Ni P."/>
            <person name="Dong W."/>
            <person name="Hu S."/>
            <person name="Zeng C."/>
            <person name="Zhang J."/>
            <person name="Zhang Y."/>
            <person name="Li R."/>
            <person name="Xu Z."/>
            <person name="Li S."/>
            <person name="Li X."/>
            <person name="Zheng H."/>
            <person name="Cong L."/>
            <person name="Lin L."/>
            <person name="Yin J."/>
            <person name="Geng J."/>
            <person name="Li G."/>
            <person name="Shi J."/>
            <person name="Liu J."/>
            <person name="Lv H."/>
            <person name="Li J."/>
            <person name="Wang J."/>
            <person name="Deng Y."/>
            <person name="Ran L."/>
            <person name="Shi X."/>
            <person name="Wang X."/>
            <person name="Wu Q."/>
            <person name="Li C."/>
            <person name="Ren X."/>
            <person name="Wang J."/>
            <person name="Wang X."/>
            <person name="Li D."/>
            <person name="Liu D."/>
            <person name="Zhang X."/>
            <person name="Ji Z."/>
            <person name="Zhao W."/>
            <person name="Sun Y."/>
            <person name="Zhang Z."/>
            <person name="Bao J."/>
            <person name="Han Y."/>
            <person name="Dong L."/>
            <person name="Ji J."/>
            <person name="Chen P."/>
            <person name="Wu S."/>
            <person name="Liu J."/>
            <person name="Xiao Y."/>
            <person name="Bu D."/>
            <person name="Tan J."/>
            <person name="Yang L."/>
            <person name="Ye C."/>
            <person name="Zhang J."/>
            <person name="Xu J."/>
            <person name="Zhou Y."/>
            <person name="Yu Y."/>
            <person name="Zhang B."/>
            <person name="Zhuang S."/>
            <person name="Wei H."/>
            <person name="Liu B."/>
            <person name="Lei M."/>
            <person name="Yu H."/>
            <person name="Li Y."/>
            <person name="Xu H."/>
            <person name="Wei S."/>
            <person name="He X."/>
            <person name="Fang L."/>
            <person name="Zhang Z."/>
            <person name="Zhang Y."/>
            <person name="Huang X."/>
            <person name="Su Z."/>
            <person name="Tong W."/>
            <person name="Li J."/>
            <person name="Tong Z."/>
            <person name="Li S."/>
            <person name="Ye J."/>
            <person name="Wang L."/>
            <person name="Fang L."/>
            <person name="Lei T."/>
            <person name="Chen C."/>
            <person name="Chen H."/>
            <person name="Xu Z."/>
            <person name="Li H."/>
            <person name="Huang H."/>
            <person name="Zhang F."/>
            <person name="Xu H."/>
            <person name="Li N."/>
            <person name="Zhao C."/>
            <person name="Li S."/>
            <person name="Dong L."/>
            <person name="Huang Y."/>
            <person name="Li L."/>
            <person name="Xi Y."/>
            <person name="Qi Q."/>
            <person name="Li W."/>
            <person name="Zhang B."/>
            <person name="Hu W."/>
            <person name="Zhang Y."/>
            <person name="Tian X."/>
            <person name="Jiao Y."/>
            <person name="Liang X."/>
            <person name="Jin J."/>
            <person name="Gao L."/>
            <person name="Zheng W."/>
            <person name="Hao B."/>
            <person name="Liu S."/>
            <person name="Wang W."/>
            <person name="Yuan L."/>
            <person name="Cao M."/>
            <person name="McDermott J."/>
            <person name="Samudrala R."/>
            <person name="Wang J."/>
            <person name="Wong G.K."/>
            <person name="Yang H."/>
        </authorList>
    </citation>
    <scope>NUCLEOTIDE SEQUENCE [LARGE SCALE GENOMIC DNA]</scope>
</reference>
<reference evidence="1" key="2">
    <citation type="submission" date="2008-12" db="EMBL/GenBank/DDBJ databases">
        <title>Improved gene annotation of the rice (Oryza sativa) genomes.</title>
        <authorList>
            <person name="Wang J."/>
            <person name="Li R."/>
            <person name="Fan W."/>
            <person name="Huang Q."/>
            <person name="Zhang J."/>
            <person name="Zhou Y."/>
            <person name="Hu Y."/>
            <person name="Zi S."/>
            <person name="Li J."/>
            <person name="Ni P."/>
            <person name="Zheng H."/>
            <person name="Zhang Y."/>
            <person name="Zhao M."/>
            <person name="Hao Q."/>
            <person name="McDermott J."/>
            <person name="Samudrala R."/>
            <person name="Kristiansen K."/>
            <person name="Wong G.K.-S."/>
        </authorList>
    </citation>
    <scope>NUCLEOTIDE SEQUENCE</scope>
</reference>
<gene>
    <name evidence="1" type="ORF">OsJ_14631</name>
</gene>
<dbReference type="HOGENOM" id="CLU_200746_0_0_1"/>
<proteinExistence type="predicted"/>
<dbReference type="AlphaFoldDB" id="A0A8J8XFY4"/>
<name>A0A8J8XFY4_ORYSJ</name>
<dbReference type="Proteomes" id="UP000007752">
    <property type="component" value="Chromosome 4"/>
</dbReference>
<dbReference type="EMBL" id="CM000141">
    <property type="protein sequence ID" value="EEE60917.1"/>
    <property type="molecule type" value="Genomic_DNA"/>
</dbReference>
<evidence type="ECO:0000313" key="1">
    <source>
        <dbReference type="EMBL" id="EEE60917.1"/>
    </source>
</evidence>
<dbReference type="Gramene" id="Os04t0396550-01">
    <property type="protein sequence ID" value="Os04t0396550-01"/>
    <property type="gene ID" value="Os04g0396550"/>
</dbReference>
<organism evidence="1">
    <name type="scientific">Oryza sativa subsp. japonica</name>
    <name type="common">Rice</name>
    <dbReference type="NCBI Taxonomy" id="39947"/>
    <lineage>
        <taxon>Eukaryota</taxon>
        <taxon>Viridiplantae</taxon>
        <taxon>Streptophyta</taxon>
        <taxon>Embryophyta</taxon>
        <taxon>Tracheophyta</taxon>
        <taxon>Spermatophyta</taxon>
        <taxon>Magnoliopsida</taxon>
        <taxon>Liliopsida</taxon>
        <taxon>Poales</taxon>
        <taxon>Poaceae</taxon>
        <taxon>BOP clade</taxon>
        <taxon>Oryzoideae</taxon>
        <taxon>Oryzeae</taxon>
        <taxon>Oryzinae</taxon>
        <taxon>Oryza</taxon>
        <taxon>Oryza sativa</taxon>
    </lineage>
</organism>
<protein>
    <submittedName>
        <fullName evidence="1">Uncharacterized protein</fullName>
    </submittedName>
</protein>
<accession>A0A8J8XFY4</accession>